<sequence>MEPRTLSFAFNRLPPELRLQIWEEAWLSHDQGIGRVVDMVSVPRVHTIGRVTAAASSPSRLALTLPRFALASKEAIYAVLQAHPNFCTHQPHTRANFSIDTLRWRESSPETTSAIGFCHHGCRGRRRVERIVLQSSTQGFIRPDAKPPRDTSGPSTTADPLKPFPLGRLDAPRLRHVWFEYLLNSQDASPFDAQNACSRHVRFQNQIPLHCYLFRYFTSSGRVQVARLDASPATAVSQVDGPLSKQLPAGSMLAYERQIFWASASMHNRRALYARVCIVPGGNGAGGHADGCKEDHEDRRVDPQVSDADRAVSYEQDLAKKDDEGPASLGRDQDSDVGEWDDVSPWSEEETDDLAHCRTIWQILMGQVEARLLDSHQ</sequence>
<feature type="region of interest" description="Disordered" evidence="1">
    <location>
        <begin position="286"/>
        <end position="349"/>
    </location>
</feature>
<dbReference type="AlphaFoldDB" id="A0A3N2PSW4"/>
<dbReference type="GeneID" id="39580753"/>
<accession>A0A3N2PSW4</accession>
<evidence type="ECO:0000313" key="4">
    <source>
        <dbReference type="Proteomes" id="UP000272025"/>
    </source>
</evidence>
<organism evidence="3 4">
    <name type="scientific">Sodiomyces alkalinus (strain CBS 110278 / VKM F-3762 / F11)</name>
    <name type="common">Alkaliphilic filamentous fungus</name>
    <dbReference type="NCBI Taxonomy" id="1314773"/>
    <lineage>
        <taxon>Eukaryota</taxon>
        <taxon>Fungi</taxon>
        <taxon>Dikarya</taxon>
        <taxon>Ascomycota</taxon>
        <taxon>Pezizomycotina</taxon>
        <taxon>Sordariomycetes</taxon>
        <taxon>Hypocreomycetidae</taxon>
        <taxon>Glomerellales</taxon>
        <taxon>Plectosphaerellaceae</taxon>
        <taxon>Sodiomyces</taxon>
    </lineage>
</organism>
<name>A0A3N2PSW4_SODAK</name>
<dbReference type="EMBL" id="ML119057">
    <property type="protein sequence ID" value="ROT37597.1"/>
    <property type="molecule type" value="Genomic_DNA"/>
</dbReference>
<feature type="compositionally biased region" description="Basic and acidic residues" evidence="1">
    <location>
        <begin position="290"/>
        <end position="324"/>
    </location>
</feature>
<evidence type="ECO:0000256" key="1">
    <source>
        <dbReference type="SAM" id="MobiDB-lite"/>
    </source>
</evidence>
<evidence type="ECO:0000259" key="2">
    <source>
        <dbReference type="Pfam" id="PF20150"/>
    </source>
</evidence>
<dbReference type="Pfam" id="PF20150">
    <property type="entry name" value="2EXR"/>
    <property type="match status" value="1"/>
</dbReference>
<protein>
    <recommendedName>
        <fullName evidence="2">2EXR domain-containing protein</fullName>
    </recommendedName>
</protein>
<feature type="compositionally biased region" description="Acidic residues" evidence="1">
    <location>
        <begin position="335"/>
        <end position="349"/>
    </location>
</feature>
<feature type="domain" description="2EXR" evidence="2">
    <location>
        <begin position="10"/>
        <end position="102"/>
    </location>
</feature>
<dbReference type="RefSeq" id="XP_028465403.1">
    <property type="nucleotide sequence ID" value="XM_028612275.1"/>
</dbReference>
<proteinExistence type="predicted"/>
<dbReference type="InterPro" id="IPR045518">
    <property type="entry name" value="2EXR"/>
</dbReference>
<dbReference type="Proteomes" id="UP000272025">
    <property type="component" value="Unassembled WGS sequence"/>
</dbReference>
<evidence type="ECO:0000313" key="3">
    <source>
        <dbReference type="EMBL" id="ROT37597.1"/>
    </source>
</evidence>
<feature type="region of interest" description="Disordered" evidence="1">
    <location>
        <begin position="139"/>
        <end position="164"/>
    </location>
</feature>
<reference evidence="3 4" key="1">
    <citation type="journal article" date="2018" name="Mol. Ecol.">
        <title>The obligate alkalophilic soda-lake fungus Sodiomyces alkalinus has shifted to a protein diet.</title>
        <authorList>
            <person name="Grum-Grzhimaylo A.A."/>
            <person name="Falkoski D.L."/>
            <person name="van den Heuvel J."/>
            <person name="Valero-Jimenez C.A."/>
            <person name="Min B."/>
            <person name="Choi I.G."/>
            <person name="Lipzen A."/>
            <person name="Daum C.G."/>
            <person name="Aanen D.K."/>
            <person name="Tsang A."/>
            <person name="Henrissat B."/>
            <person name="Bilanenko E.N."/>
            <person name="de Vries R.P."/>
            <person name="van Kan J.A.L."/>
            <person name="Grigoriev I.V."/>
            <person name="Debets A.J.M."/>
        </authorList>
    </citation>
    <scope>NUCLEOTIDE SEQUENCE [LARGE SCALE GENOMIC DNA]</scope>
    <source>
        <strain evidence="3 4">F11</strain>
    </source>
</reference>
<gene>
    <name evidence="3" type="ORF">SODALDRAFT_334707</name>
</gene>
<keyword evidence="4" id="KW-1185">Reference proteome</keyword>